<comment type="caution">
    <text evidence="3">The sequence shown here is derived from an EMBL/GenBank/DDBJ whole genome shotgun (WGS) entry which is preliminary data.</text>
</comment>
<dbReference type="SUPFAM" id="SSF53056">
    <property type="entry name" value="beta-carbonic anhydrase, cab"/>
    <property type="match status" value="1"/>
</dbReference>
<accession>A0A511NA94</accession>
<dbReference type="SMART" id="SM00947">
    <property type="entry name" value="Pro_CA"/>
    <property type="match status" value="1"/>
</dbReference>
<keyword evidence="4" id="KW-1185">Reference proteome</keyword>
<gene>
    <name evidence="3" type="ORF">DC3_53840</name>
</gene>
<protein>
    <submittedName>
        <fullName evidence="3">Carbonic anhydrase</fullName>
    </submittedName>
</protein>
<feature type="binding site" evidence="2">
    <location>
        <position position="71"/>
    </location>
    <ligand>
        <name>Zn(2+)</name>
        <dbReference type="ChEBI" id="CHEBI:29105"/>
    </ligand>
</feature>
<dbReference type="GO" id="GO:0004089">
    <property type="term" value="F:carbonate dehydratase activity"/>
    <property type="evidence" value="ECO:0007669"/>
    <property type="project" value="InterPro"/>
</dbReference>
<dbReference type="InterPro" id="IPR036874">
    <property type="entry name" value="Carbonic_anhydrase_sf"/>
</dbReference>
<feature type="binding site" evidence="2">
    <location>
        <position position="73"/>
    </location>
    <ligand>
        <name>Zn(2+)</name>
        <dbReference type="ChEBI" id="CHEBI:29105"/>
    </ligand>
</feature>
<evidence type="ECO:0000256" key="1">
    <source>
        <dbReference type="ARBA" id="ARBA00006217"/>
    </source>
</evidence>
<dbReference type="GO" id="GO:0008270">
    <property type="term" value="F:zinc ion binding"/>
    <property type="evidence" value="ECO:0007669"/>
    <property type="project" value="InterPro"/>
</dbReference>
<dbReference type="InterPro" id="IPR001765">
    <property type="entry name" value="Carbonic_anhydrase"/>
</dbReference>
<dbReference type="AlphaFoldDB" id="A0A511NA94"/>
<evidence type="ECO:0000313" key="3">
    <source>
        <dbReference type="EMBL" id="GEM49749.1"/>
    </source>
</evidence>
<dbReference type="Pfam" id="PF00484">
    <property type="entry name" value="Pro_CA"/>
    <property type="match status" value="1"/>
</dbReference>
<feature type="binding site" evidence="2">
    <location>
        <position position="127"/>
    </location>
    <ligand>
        <name>Zn(2+)</name>
        <dbReference type="ChEBI" id="CHEBI:29105"/>
    </ligand>
</feature>
<keyword evidence="2" id="KW-0862">Zinc</keyword>
<dbReference type="CDD" id="cd03378">
    <property type="entry name" value="beta_CA_cladeC"/>
    <property type="match status" value="1"/>
</dbReference>
<proteinExistence type="inferred from homology"/>
<evidence type="ECO:0000313" key="4">
    <source>
        <dbReference type="Proteomes" id="UP000321306"/>
    </source>
</evidence>
<dbReference type="Gene3D" id="3.40.1050.10">
    <property type="entry name" value="Carbonic anhydrase"/>
    <property type="match status" value="1"/>
</dbReference>
<name>A0A511NA94_DEIC1</name>
<reference evidence="3 4" key="1">
    <citation type="submission" date="2019-07" db="EMBL/GenBank/DDBJ databases">
        <title>Whole genome shotgun sequence of Deinococcus cellulosilyticus NBRC 106333.</title>
        <authorList>
            <person name="Hosoyama A."/>
            <person name="Uohara A."/>
            <person name="Ohji S."/>
            <person name="Ichikawa N."/>
        </authorList>
    </citation>
    <scope>NUCLEOTIDE SEQUENCE [LARGE SCALE GENOMIC DNA]</scope>
    <source>
        <strain evidence="3 4">NBRC 106333</strain>
    </source>
</reference>
<evidence type="ECO:0000256" key="2">
    <source>
        <dbReference type="PIRSR" id="PIRSR601765-1"/>
    </source>
</evidence>
<keyword evidence="2" id="KW-0479">Metal-binding</keyword>
<dbReference type="Proteomes" id="UP000321306">
    <property type="component" value="Unassembled WGS sequence"/>
</dbReference>
<sequence length="215" mass="23738">MGSKLQTCYSLGNMTVLDTSIPHPPTPEAALQLLLDGNRRYVNNAPHLDESPQRRAEVARGQHPYAMVLGCVDSRVPPELIFDSGLGELLVVRTAGHVLDHAVLGSLEFGIEALKIPLLVVLGHDRCGAVKSTLDALEKHMHAHEDIDWLVEHIKPAFEVAQHEQNLLDATVKAHVRITVNELKQTPILREAVEQRKLQIVGAMYNLESGKVKLL</sequence>
<dbReference type="EMBL" id="BJXB01000042">
    <property type="protein sequence ID" value="GEM49749.1"/>
    <property type="molecule type" value="Genomic_DNA"/>
</dbReference>
<comment type="similarity">
    <text evidence="1">Belongs to the beta-class carbonic anhydrase family.</text>
</comment>
<comment type="cofactor">
    <cofactor evidence="2">
        <name>Zn(2+)</name>
        <dbReference type="ChEBI" id="CHEBI:29105"/>
    </cofactor>
    <text evidence="2">Binds 1 zinc ion per subunit.</text>
</comment>
<dbReference type="PANTHER" id="PTHR11002:SF79">
    <property type="entry name" value="CARBONIC ANHYDRASE 2"/>
    <property type="match status" value="1"/>
</dbReference>
<feature type="binding site" evidence="2">
    <location>
        <position position="124"/>
    </location>
    <ligand>
        <name>Zn(2+)</name>
        <dbReference type="ChEBI" id="CHEBI:29105"/>
    </ligand>
</feature>
<organism evidence="3 4">
    <name type="scientific">Deinococcus cellulosilyticus (strain DSM 18568 / NBRC 106333 / KACC 11606 / 5516J-15)</name>
    <dbReference type="NCBI Taxonomy" id="1223518"/>
    <lineage>
        <taxon>Bacteria</taxon>
        <taxon>Thermotogati</taxon>
        <taxon>Deinococcota</taxon>
        <taxon>Deinococci</taxon>
        <taxon>Deinococcales</taxon>
        <taxon>Deinococcaceae</taxon>
        <taxon>Deinococcus</taxon>
    </lineage>
</organism>
<dbReference type="PANTHER" id="PTHR11002">
    <property type="entry name" value="CARBONIC ANHYDRASE"/>
    <property type="match status" value="1"/>
</dbReference>